<dbReference type="AlphaFoldDB" id="A0A917GRD8"/>
<comment type="caution">
    <text evidence="6">The sequence shown here is derived from an EMBL/GenBank/DDBJ whole genome shotgun (WGS) entry which is preliminary data.</text>
</comment>
<dbReference type="Proteomes" id="UP000600247">
    <property type="component" value="Unassembled WGS sequence"/>
</dbReference>
<keyword evidence="2" id="KW-0479">Metal-binding</keyword>
<protein>
    <recommendedName>
        <fullName evidence="8">Pirin family protein</fullName>
    </recommendedName>
</protein>
<dbReference type="InterPro" id="IPR008778">
    <property type="entry name" value="Pirin_C_dom"/>
</dbReference>
<dbReference type="CDD" id="cd02909">
    <property type="entry name" value="cupin_pirin_N"/>
    <property type="match status" value="1"/>
</dbReference>
<feature type="domain" description="Pirin N-terminal" evidence="4">
    <location>
        <begin position="50"/>
        <end position="121"/>
    </location>
</feature>
<organism evidence="6 7">
    <name type="scientific">Paenibacillus radicis</name>
    <name type="common">ex Gao et al. 2016</name>
    <dbReference type="NCBI Taxonomy" id="1737354"/>
    <lineage>
        <taxon>Bacteria</taxon>
        <taxon>Bacillati</taxon>
        <taxon>Bacillota</taxon>
        <taxon>Bacilli</taxon>
        <taxon>Bacillales</taxon>
        <taxon>Paenibacillaceae</taxon>
        <taxon>Paenibacillus</taxon>
    </lineage>
</organism>
<proteinExistence type="inferred from homology"/>
<evidence type="ECO:0000256" key="2">
    <source>
        <dbReference type="PIRSR" id="PIRSR006232-1"/>
    </source>
</evidence>
<feature type="binding site" evidence="2">
    <location>
        <position position="106"/>
    </location>
    <ligand>
        <name>Fe cation</name>
        <dbReference type="ChEBI" id="CHEBI:24875"/>
    </ligand>
</feature>
<evidence type="ECO:0000259" key="5">
    <source>
        <dbReference type="Pfam" id="PF05726"/>
    </source>
</evidence>
<dbReference type="PANTHER" id="PTHR13903:SF8">
    <property type="entry name" value="PIRIN"/>
    <property type="match status" value="1"/>
</dbReference>
<keyword evidence="7" id="KW-1185">Reference proteome</keyword>
<dbReference type="InterPro" id="IPR011051">
    <property type="entry name" value="RmlC_Cupin_sf"/>
</dbReference>
<name>A0A917GRD8_9BACL</name>
<keyword evidence="2" id="KW-0408">Iron</keyword>
<dbReference type="Pfam" id="PF02678">
    <property type="entry name" value="Pirin"/>
    <property type="match status" value="1"/>
</dbReference>
<comment type="similarity">
    <text evidence="1 3">Belongs to the pirin family.</text>
</comment>
<evidence type="ECO:0008006" key="8">
    <source>
        <dbReference type="Google" id="ProtNLM"/>
    </source>
</evidence>
<evidence type="ECO:0000259" key="4">
    <source>
        <dbReference type="Pfam" id="PF02678"/>
    </source>
</evidence>
<dbReference type="RefSeq" id="WP_188887352.1">
    <property type="nucleotide sequence ID" value="NZ_BMHY01000001.1"/>
</dbReference>
<feature type="binding site" evidence="2">
    <location>
        <position position="104"/>
    </location>
    <ligand>
        <name>Fe cation</name>
        <dbReference type="ChEBI" id="CHEBI:24875"/>
    </ligand>
</feature>
<accession>A0A917GRD8</accession>
<dbReference type="InterPro" id="IPR012093">
    <property type="entry name" value="Pirin"/>
</dbReference>
<dbReference type="SUPFAM" id="SSF51182">
    <property type="entry name" value="RmlC-like cupins"/>
    <property type="match status" value="1"/>
</dbReference>
<feature type="binding site" evidence="2">
    <location>
        <position position="62"/>
    </location>
    <ligand>
        <name>Fe cation</name>
        <dbReference type="ChEBI" id="CHEBI:24875"/>
    </ligand>
</feature>
<feature type="domain" description="Pirin C-terminal" evidence="5">
    <location>
        <begin position="174"/>
        <end position="279"/>
    </location>
</feature>
<dbReference type="Gene3D" id="2.60.120.10">
    <property type="entry name" value="Jelly Rolls"/>
    <property type="match status" value="2"/>
</dbReference>
<dbReference type="CDD" id="cd02247">
    <property type="entry name" value="cupin_pirin_C"/>
    <property type="match status" value="1"/>
</dbReference>
<dbReference type="EMBL" id="BMHY01000001">
    <property type="protein sequence ID" value="GGG55201.1"/>
    <property type="molecule type" value="Genomic_DNA"/>
</dbReference>
<feature type="binding site" evidence="2">
    <location>
        <position position="60"/>
    </location>
    <ligand>
        <name>Fe cation</name>
        <dbReference type="ChEBI" id="CHEBI:24875"/>
    </ligand>
</feature>
<evidence type="ECO:0000313" key="7">
    <source>
        <dbReference type="Proteomes" id="UP000600247"/>
    </source>
</evidence>
<evidence type="ECO:0000256" key="1">
    <source>
        <dbReference type="ARBA" id="ARBA00008416"/>
    </source>
</evidence>
<dbReference type="PANTHER" id="PTHR13903">
    <property type="entry name" value="PIRIN-RELATED"/>
    <property type="match status" value="1"/>
</dbReference>
<sequence length="279" mass="31055">MNNSGEMKQRIVEKQWAALPQKRSEVHTAAPILEPGKWQQFDPFLLWMEDWFGQGAFGEHPHRGIETVSYVIEGAIEHYDDKGHEGRLEAGDVQWMTAGRGVVHNEIPPKGVTTHLLQLWVNLPAANKMAEPRNQLLKREEIPVRREDGVQIHVISGESGGVKASTLNYAPVTMLEINLDGGASFTQQFAEDHNAFIYILEGRGEFGLDGSVGEKGQLLALSQETEASEIQIQALEEPMKLLLIAGKPLREPIAAHGPFVMNTPEQIVQAYEDFQSGKF</sequence>
<dbReference type="Pfam" id="PF05726">
    <property type="entry name" value="Pirin_C"/>
    <property type="match status" value="1"/>
</dbReference>
<gene>
    <name evidence="6" type="ORF">GCM10010918_05060</name>
</gene>
<dbReference type="GO" id="GO:0046872">
    <property type="term" value="F:metal ion binding"/>
    <property type="evidence" value="ECO:0007669"/>
    <property type="project" value="UniProtKB-KW"/>
</dbReference>
<dbReference type="InterPro" id="IPR003829">
    <property type="entry name" value="Pirin_N_dom"/>
</dbReference>
<dbReference type="PIRSF" id="PIRSF006232">
    <property type="entry name" value="Pirin"/>
    <property type="match status" value="1"/>
</dbReference>
<evidence type="ECO:0000256" key="3">
    <source>
        <dbReference type="RuleBase" id="RU003457"/>
    </source>
</evidence>
<evidence type="ECO:0000313" key="6">
    <source>
        <dbReference type="EMBL" id="GGG55201.1"/>
    </source>
</evidence>
<dbReference type="InterPro" id="IPR014710">
    <property type="entry name" value="RmlC-like_jellyroll"/>
</dbReference>
<reference evidence="6 7" key="1">
    <citation type="journal article" date="2014" name="Int. J. Syst. Evol. Microbiol.">
        <title>Complete genome sequence of Corynebacterium casei LMG S-19264T (=DSM 44701T), isolated from a smear-ripened cheese.</title>
        <authorList>
            <consortium name="US DOE Joint Genome Institute (JGI-PGF)"/>
            <person name="Walter F."/>
            <person name="Albersmeier A."/>
            <person name="Kalinowski J."/>
            <person name="Ruckert C."/>
        </authorList>
    </citation>
    <scope>NUCLEOTIDE SEQUENCE [LARGE SCALE GENOMIC DNA]</scope>
    <source>
        <strain evidence="6 7">CGMCC 1.15286</strain>
    </source>
</reference>
<comment type="cofactor">
    <cofactor evidence="2">
        <name>Fe cation</name>
        <dbReference type="ChEBI" id="CHEBI:24875"/>
    </cofactor>
    <text evidence="2">Binds 1 Fe cation per subunit.</text>
</comment>